<evidence type="ECO:0000256" key="1">
    <source>
        <dbReference type="SAM" id="MobiDB-lite"/>
    </source>
</evidence>
<feature type="non-terminal residue" evidence="2">
    <location>
        <position position="134"/>
    </location>
</feature>
<sequence length="134" mass="14621">MFIWEWDLAARLHGNGKGSITRGCSIRVGALPARRNWQGALADPWGKVLVVGGLLLLAHREPAGGEGGETLLPGWLHGADLLTPGSSEPQRRRNGRRGSPARAPWRASRLRDTCEMEAEHLGPARPLAIIRRRA</sequence>
<feature type="region of interest" description="Disordered" evidence="1">
    <location>
        <begin position="82"/>
        <end position="108"/>
    </location>
</feature>
<dbReference type="EMBL" id="CAUYUJ010002983">
    <property type="protein sequence ID" value="CAK0803248.1"/>
    <property type="molecule type" value="Genomic_DNA"/>
</dbReference>
<organism evidence="2 3">
    <name type="scientific">Prorocentrum cordatum</name>
    <dbReference type="NCBI Taxonomy" id="2364126"/>
    <lineage>
        <taxon>Eukaryota</taxon>
        <taxon>Sar</taxon>
        <taxon>Alveolata</taxon>
        <taxon>Dinophyceae</taxon>
        <taxon>Prorocentrales</taxon>
        <taxon>Prorocentraceae</taxon>
        <taxon>Prorocentrum</taxon>
    </lineage>
</organism>
<accession>A0ABN9QEJ1</accession>
<proteinExistence type="predicted"/>
<evidence type="ECO:0000313" key="3">
    <source>
        <dbReference type="Proteomes" id="UP001189429"/>
    </source>
</evidence>
<keyword evidence="3" id="KW-1185">Reference proteome</keyword>
<protein>
    <submittedName>
        <fullName evidence="2">Uncharacterized protein</fullName>
    </submittedName>
</protein>
<gene>
    <name evidence="2" type="ORF">PCOR1329_LOCUS10511</name>
</gene>
<evidence type="ECO:0000313" key="2">
    <source>
        <dbReference type="EMBL" id="CAK0803248.1"/>
    </source>
</evidence>
<reference evidence="2" key="1">
    <citation type="submission" date="2023-10" db="EMBL/GenBank/DDBJ databases">
        <authorList>
            <person name="Chen Y."/>
            <person name="Shah S."/>
            <person name="Dougan E. K."/>
            <person name="Thang M."/>
            <person name="Chan C."/>
        </authorList>
    </citation>
    <scope>NUCLEOTIDE SEQUENCE [LARGE SCALE GENOMIC DNA]</scope>
</reference>
<name>A0ABN9QEJ1_9DINO</name>
<comment type="caution">
    <text evidence="2">The sequence shown here is derived from an EMBL/GenBank/DDBJ whole genome shotgun (WGS) entry which is preliminary data.</text>
</comment>
<dbReference type="Proteomes" id="UP001189429">
    <property type="component" value="Unassembled WGS sequence"/>
</dbReference>